<dbReference type="Proteomes" id="UP001157733">
    <property type="component" value="Chromosome"/>
</dbReference>
<dbReference type="GO" id="GO:0008233">
    <property type="term" value="F:peptidase activity"/>
    <property type="evidence" value="ECO:0007669"/>
    <property type="project" value="UniProtKB-KW"/>
</dbReference>
<accession>A0ABN8W5S8</accession>
<dbReference type="InterPro" id="IPR000905">
    <property type="entry name" value="Gcp-like_dom"/>
</dbReference>
<dbReference type="PANTHER" id="PTHR11735">
    <property type="entry name" value="TRNA N6-ADENOSINE THREONYLCARBAMOYLTRANSFERASE"/>
    <property type="match status" value="1"/>
</dbReference>
<proteinExistence type="predicted"/>
<keyword evidence="2" id="KW-0645">Protease</keyword>
<dbReference type="InterPro" id="IPR022496">
    <property type="entry name" value="T6A_TsaB"/>
</dbReference>
<evidence type="ECO:0000259" key="1">
    <source>
        <dbReference type="Pfam" id="PF00814"/>
    </source>
</evidence>
<reference evidence="2 3" key="1">
    <citation type="submission" date="2022-09" db="EMBL/GenBank/DDBJ databases">
        <authorList>
            <person name="Kop L."/>
        </authorList>
    </citation>
    <scope>NUCLEOTIDE SEQUENCE [LARGE SCALE GENOMIC DNA]</scope>
    <source>
        <strain evidence="2 3">347</strain>
    </source>
</reference>
<dbReference type="NCBIfam" id="TIGR03725">
    <property type="entry name" value="T6A_YeaZ"/>
    <property type="match status" value="1"/>
</dbReference>
<keyword evidence="2" id="KW-0378">Hydrolase</keyword>
<dbReference type="Pfam" id="PF00814">
    <property type="entry name" value="TsaD"/>
    <property type="match status" value="1"/>
</dbReference>
<sequence length="228" mass="25411">MRILAIDSSTPQCSVALFQQNPTLLQQFTAEDQPAYSNRLLEWMNRILDEAGVRLDEVDGFAVTTGPGSFTGLRVGLSLIKGFVLATEKPFVGVTTFDAWTATLQTEVNAFCPVLDARKQQVYAARFHRERNQWTRQMEDRVLAPEALCDLIDRPTLFAGSGLAAYAGLFRQRLGDRFLTDTTAQTCNVAAGAALWAASRFDDAKQYDLNSLRIDYIRKSEAELNFKG</sequence>
<dbReference type="InterPro" id="IPR043129">
    <property type="entry name" value="ATPase_NBD"/>
</dbReference>
<dbReference type="EMBL" id="OX336137">
    <property type="protein sequence ID" value="CAI2718728.1"/>
    <property type="molecule type" value="Genomic_DNA"/>
</dbReference>
<organism evidence="2 3">
    <name type="scientific">Nitrospina watsonii</name>
    <dbReference type="NCBI Taxonomy" id="1323948"/>
    <lineage>
        <taxon>Bacteria</taxon>
        <taxon>Pseudomonadati</taxon>
        <taxon>Nitrospinota/Tectimicrobiota group</taxon>
        <taxon>Nitrospinota</taxon>
        <taxon>Nitrospinia</taxon>
        <taxon>Nitrospinales</taxon>
        <taxon>Nitrospinaceae</taxon>
        <taxon>Nitrospina</taxon>
    </lineage>
</organism>
<protein>
    <submittedName>
        <fullName evidence="2">Inactive homolog of metal-dependent proteases, molecular chaperone</fullName>
    </submittedName>
</protein>
<name>A0ABN8W5S8_9BACT</name>
<dbReference type="CDD" id="cd24032">
    <property type="entry name" value="ASKHA_NBD_TsaB"/>
    <property type="match status" value="1"/>
</dbReference>
<dbReference type="RefSeq" id="WP_282011611.1">
    <property type="nucleotide sequence ID" value="NZ_OX336137.1"/>
</dbReference>
<keyword evidence="3" id="KW-1185">Reference proteome</keyword>
<dbReference type="PANTHER" id="PTHR11735:SF11">
    <property type="entry name" value="TRNA THREONYLCARBAMOYLADENOSINE BIOSYNTHESIS PROTEIN TSAB"/>
    <property type="match status" value="1"/>
</dbReference>
<evidence type="ECO:0000313" key="2">
    <source>
        <dbReference type="EMBL" id="CAI2718728.1"/>
    </source>
</evidence>
<dbReference type="GO" id="GO:0006508">
    <property type="term" value="P:proteolysis"/>
    <property type="evidence" value="ECO:0007669"/>
    <property type="project" value="UniProtKB-KW"/>
</dbReference>
<dbReference type="Gene3D" id="3.30.420.40">
    <property type="match status" value="2"/>
</dbReference>
<feature type="domain" description="Gcp-like" evidence="1">
    <location>
        <begin position="35"/>
        <end position="151"/>
    </location>
</feature>
<dbReference type="SUPFAM" id="SSF53067">
    <property type="entry name" value="Actin-like ATPase domain"/>
    <property type="match status" value="2"/>
</dbReference>
<gene>
    <name evidence="2" type="ORF">NSPWAT_1872</name>
</gene>
<evidence type="ECO:0000313" key="3">
    <source>
        <dbReference type="Proteomes" id="UP001157733"/>
    </source>
</evidence>